<reference evidence="4 5" key="1">
    <citation type="submission" date="2023-07" db="EMBL/GenBank/DDBJ databases">
        <title>Sequencing the genomes of 1000 actinobacteria strains.</title>
        <authorList>
            <person name="Klenk H.-P."/>
        </authorList>
    </citation>
    <scope>NUCLEOTIDE SEQUENCE [LARGE SCALE GENOMIC DNA]</scope>
    <source>
        <strain evidence="4 5">DSM 14555</strain>
    </source>
</reference>
<accession>A0ABU1JBX0</accession>
<evidence type="ECO:0000256" key="1">
    <source>
        <dbReference type="SAM" id="MobiDB-lite"/>
    </source>
</evidence>
<dbReference type="InterPro" id="IPR053150">
    <property type="entry name" value="Teicoplanin_resist-assoc"/>
</dbReference>
<evidence type="ECO:0000259" key="3">
    <source>
        <dbReference type="Pfam" id="PF04892"/>
    </source>
</evidence>
<comment type="caution">
    <text evidence="4">The sequence shown here is derived from an EMBL/GenBank/DDBJ whole genome shotgun (WGS) entry which is preliminary data.</text>
</comment>
<feature type="transmembrane region" description="Helical" evidence="2">
    <location>
        <begin position="50"/>
        <end position="70"/>
    </location>
</feature>
<dbReference type="Pfam" id="PF04892">
    <property type="entry name" value="VanZ"/>
    <property type="match status" value="1"/>
</dbReference>
<keyword evidence="2" id="KW-0472">Membrane</keyword>
<dbReference type="InterPro" id="IPR006976">
    <property type="entry name" value="VanZ-like"/>
</dbReference>
<protein>
    <submittedName>
        <fullName evidence="4">Glycopeptide antibiotics resistance protein</fullName>
    </submittedName>
</protein>
<dbReference type="PANTHER" id="PTHR36834">
    <property type="entry name" value="MEMBRANE PROTEIN-RELATED"/>
    <property type="match status" value="1"/>
</dbReference>
<gene>
    <name evidence="4" type="ORF">JOE69_001888</name>
</gene>
<feature type="transmembrane region" description="Helical" evidence="2">
    <location>
        <begin position="283"/>
        <end position="303"/>
    </location>
</feature>
<feature type="domain" description="VanZ-like" evidence="3">
    <location>
        <begin position="60"/>
        <end position="198"/>
    </location>
</feature>
<dbReference type="Proteomes" id="UP001185069">
    <property type="component" value="Unassembled WGS sequence"/>
</dbReference>
<feature type="transmembrane region" description="Helical" evidence="2">
    <location>
        <begin position="350"/>
        <end position="369"/>
    </location>
</feature>
<sequence>MTAAADGGCTVGFWIWSGGVALLIGGLAFVLCFIPILVWQYRRFGRPSPARVVGAAAVGVYGAALVSYTMLPLPQTSPGWCSRLPDKTPQLVPFHFLEVVGRELSGGPPWGILSNFYALQVVFNVLLFVPWGIIMRRYFSRGFLVAVASGFLVSLTIEATQYTGIWGVYECAYRLADVDDLLMNTLGALLGALLAPLLLWWMPSRDGLAAGRNLPRPVTSRRRWFGMVLDGALFLVLAYLIIAATALSIWLAGFAAPGRLDSSIITGLLQPGGPGSPVAAEGFILAGLLVFYLPACFGSGASLGQRIVWLGPAGPRAPLLRRLWRASLGGGLLTAGAVLTALFADSPWIGPLQLLIVLVLGLSLVLVPFSRGNRGLSYALSGTELADARSTRQPDAAQGRPAEPSD</sequence>
<dbReference type="RefSeq" id="WP_309798135.1">
    <property type="nucleotide sequence ID" value="NZ_BAAAHY010000005.1"/>
</dbReference>
<dbReference type="EMBL" id="JAVDQF010000001">
    <property type="protein sequence ID" value="MDR6269650.1"/>
    <property type="molecule type" value="Genomic_DNA"/>
</dbReference>
<feature type="transmembrane region" description="Helical" evidence="2">
    <location>
        <begin position="323"/>
        <end position="344"/>
    </location>
</feature>
<keyword evidence="2" id="KW-0812">Transmembrane</keyword>
<feature type="transmembrane region" description="Helical" evidence="2">
    <location>
        <begin position="13"/>
        <end position="38"/>
    </location>
</feature>
<feature type="transmembrane region" description="Helical" evidence="2">
    <location>
        <begin position="181"/>
        <end position="203"/>
    </location>
</feature>
<proteinExistence type="predicted"/>
<keyword evidence="5" id="KW-1185">Reference proteome</keyword>
<feature type="transmembrane region" description="Helical" evidence="2">
    <location>
        <begin position="224"/>
        <end position="252"/>
    </location>
</feature>
<feature type="transmembrane region" description="Helical" evidence="2">
    <location>
        <begin position="143"/>
        <end position="169"/>
    </location>
</feature>
<evidence type="ECO:0000256" key="2">
    <source>
        <dbReference type="SAM" id="Phobius"/>
    </source>
</evidence>
<evidence type="ECO:0000313" key="4">
    <source>
        <dbReference type="EMBL" id="MDR6269650.1"/>
    </source>
</evidence>
<feature type="transmembrane region" description="Helical" evidence="2">
    <location>
        <begin position="110"/>
        <end position="131"/>
    </location>
</feature>
<name>A0ABU1JBX0_9MICC</name>
<keyword evidence="2" id="KW-1133">Transmembrane helix</keyword>
<organism evidence="4 5">
    <name type="scientific">Arthrobacter russicus</name>
    <dbReference type="NCBI Taxonomy" id="172040"/>
    <lineage>
        <taxon>Bacteria</taxon>
        <taxon>Bacillati</taxon>
        <taxon>Actinomycetota</taxon>
        <taxon>Actinomycetes</taxon>
        <taxon>Micrococcales</taxon>
        <taxon>Micrococcaceae</taxon>
        <taxon>Arthrobacter</taxon>
    </lineage>
</organism>
<evidence type="ECO:0000313" key="5">
    <source>
        <dbReference type="Proteomes" id="UP001185069"/>
    </source>
</evidence>
<feature type="region of interest" description="Disordered" evidence="1">
    <location>
        <begin position="387"/>
        <end position="406"/>
    </location>
</feature>
<dbReference type="PANTHER" id="PTHR36834:SF1">
    <property type="entry name" value="INTEGRAL MEMBRANE PROTEIN"/>
    <property type="match status" value="1"/>
</dbReference>